<keyword evidence="7" id="KW-0732">Signal</keyword>
<keyword evidence="12" id="KW-1185">Reference proteome</keyword>
<dbReference type="PRINTS" id="PR00153">
    <property type="entry name" value="CSAPPISMRASE"/>
</dbReference>
<evidence type="ECO:0000313" key="12">
    <source>
        <dbReference type="Proteomes" id="UP000183760"/>
    </source>
</evidence>
<protein>
    <recommendedName>
        <fullName evidence="7">Peptidyl-prolyl cis-trans isomerase</fullName>
        <shortName evidence="7">PPIase</shortName>
        <ecNumber evidence="7">5.2.1.8</ecNumber>
    </recommendedName>
</protein>
<dbReference type="EMBL" id="BJXR01000006">
    <property type="protein sequence ID" value="GEN05267.1"/>
    <property type="molecule type" value="Genomic_DNA"/>
</dbReference>
<dbReference type="InterPro" id="IPR002130">
    <property type="entry name" value="Cyclophilin-type_PPIase_dom"/>
</dbReference>
<keyword evidence="6 7" id="KW-0413">Isomerase</keyword>
<dbReference type="RefSeq" id="WP_074949586.1">
    <property type="nucleotide sequence ID" value="NZ_BJXR01000006.1"/>
</dbReference>
<dbReference type="EC" id="5.2.1.8" evidence="7"/>
<keyword evidence="5 7" id="KW-0697">Rotamase</keyword>
<dbReference type="PROSITE" id="PS00170">
    <property type="entry name" value="CSA_PPIASE_1"/>
    <property type="match status" value="1"/>
</dbReference>
<evidence type="ECO:0000313" key="13">
    <source>
        <dbReference type="Proteomes" id="UP000321514"/>
    </source>
</evidence>
<dbReference type="OrthoDB" id="9807797at2"/>
<comment type="function">
    <text evidence="1 7">PPIases accelerate the folding of proteins. It catalyzes the cis-trans isomerization of proline imidic peptide bonds in oligopeptides.</text>
</comment>
<gene>
    <name evidence="10" type="ORF">MFU01_03040</name>
    <name evidence="11" type="ORF">SAMN05443572_1011189</name>
</gene>
<dbReference type="CDD" id="cd00317">
    <property type="entry name" value="cyclophilin"/>
    <property type="match status" value="1"/>
</dbReference>
<evidence type="ECO:0000256" key="6">
    <source>
        <dbReference type="ARBA" id="ARBA00023235"/>
    </source>
</evidence>
<evidence type="ECO:0000256" key="1">
    <source>
        <dbReference type="ARBA" id="ARBA00002388"/>
    </source>
</evidence>
<feature type="chain" id="PRO_5023154786" description="Peptidyl-prolyl cis-trans isomerase" evidence="7">
    <location>
        <begin position="20"/>
        <end position="245"/>
    </location>
</feature>
<dbReference type="InterPro" id="IPR044666">
    <property type="entry name" value="Cyclophilin_A-like"/>
</dbReference>
<proteinExistence type="inferred from homology"/>
<organism evidence="10 13">
    <name type="scientific">Myxococcus fulvus</name>
    <dbReference type="NCBI Taxonomy" id="33"/>
    <lineage>
        <taxon>Bacteria</taxon>
        <taxon>Pseudomonadati</taxon>
        <taxon>Myxococcota</taxon>
        <taxon>Myxococcia</taxon>
        <taxon>Myxococcales</taxon>
        <taxon>Cystobacterineae</taxon>
        <taxon>Myxococcaceae</taxon>
        <taxon>Myxococcus</taxon>
    </lineage>
</organism>
<dbReference type="PANTHER" id="PTHR45625:SF4">
    <property type="entry name" value="PEPTIDYLPROLYL ISOMERASE DOMAIN AND WD REPEAT-CONTAINING PROTEIN 1"/>
    <property type="match status" value="1"/>
</dbReference>
<comment type="catalytic activity">
    <reaction evidence="7">
        <text>[protein]-peptidylproline (omega=180) = [protein]-peptidylproline (omega=0)</text>
        <dbReference type="Rhea" id="RHEA:16237"/>
        <dbReference type="Rhea" id="RHEA-COMP:10747"/>
        <dbReference type="Rhea" id="RHEA-COMP:10748"/>
        <dbReference type="ChEBI" id="CHEBI:83833"/>
        <dbReference type="ChEBI" id="CHEBI:83834"/>
        <dbReference type="EC" id="5.2.1.8"/>
    </reaction>
</comment>
<dbReference type="EMBL" id="FOIB01000001">
    <property type="protein sequence ID" value="SET13018.1"/>
    <property type="molecule type" value="Genomic_DNA"/>
</dbReference>
<comment type="subcellular location">
    <subcellularLocation>
        <location evidence="2">Cytoplasm</location>
    </subcellularLocation>
</comment>
<evidence type="ECO:0000313" key="10">
    <source>
        <dbReference type="EMBL" id="GEN05267.1"/>
    </source>
</evidence>
<dbReference type="GO" id="GO:0003755">
    <property type="term" value="F:peptidyl-prolyl cis-trans isomerase activity"/>
    <property type="evidence" value="ECO:0007669"/>
    <property type="project" value="UniProtKB-UniRule"/>
</dbReference>
<dbReference type="PROSITE" id="PS51257">
    <property type="entry name" value="PROKAR_LIPOPROTEIN"/>
    <property type="match status" value="1"/>
</dbReference>
<name>A0A511SUS4_MYXFU</name>
<dbReference type="Proteomes" id="UP000321514">
    <property type="component" value="Unassembled WGS sequence"/>
</dbReference>
<evidence type="ECO:0000256" key="4">
    <source>
        <dbReference type="ARBA" id="ARBA00022490"/>
    </source>
</evidence>
<reference evidence="10 13" key="2">
    <citation type="submission" date="2019-07" db="EMBL/GenBank/DDBJ databases">
        <title>Whole genome shotgun sequence of Myxococcus fulvus NBRC 100333.</title>
        <authorList>
            <person name="Hosoyama A."/>
            <person name="Uohara A."/>
            <person name="Ohji S."/>
            <person name="Ichikawa N."/>
        </authorList>
    </citation>
    <scope>NUCLEOTIDE SEQUENCE [LARGE SCALE GENOMIC DNA]</scope>
    <source>
        <strain evidence="10 13">NBRC 100333</strain>
    </source>
</reference>
<dbReference type="PANTHER" id="PTHR45625">
    <property type="entry name" value="PEPTIDYL-PROLYL CIS-TRANS ISOMERASE-RELATED"/>
    <property type="match status" value="1"/>
</dbReference>
<dbReference type="GO" id="GO:0006457">
    <property type="term" value="P:protein folding"/>
    <property type="evidence" value="ECO:0007669"/>
    <property type="project" value="InterPro"/>
</dbReference>
<comment type="similarity">
    <text evidence="3 7">Belongs to the cyclophilin-type PPIase family.</text>
</comment>
<evidence type="ECO:0000259" key="9">
    <source>
        <dbReference type="PROSITE" id="PS50072"/>
    </source>
</evidence>
<dbReference type="FunFam" id="2.40.100.10:FF:000028">
    <property type="entry name" value="Peptidyl-prolyl cis-trans isomerase"/>
    <property type="match status" value="1"/>
</dbReference>
<evidence type="ECO:0000313" key="11">
    <source>
        <dbReference type="EMBL" id="SET13018.1"/>
    </source>
</evidence>
<feature type="region of interest" description="Disordered" evidence="8">
    <location>
        <begin position="21"/>
        <end position="58"/>
    </location>
</feature>
<comment type="caution">
    <text evidence="10">The sequence shown here is derived from an EMBL/GenBank/DDBJ whole genome shotgun (WGS) entry which is preliminary data.</text>
</comment>
<dbReference type="AlphaFoldDB" id="A0A511SUS4"/>
<dbReference type="GO" id="GO:0005737">
    <property type="term" value="C:cytoplasm"/>
    <property type="evidence" value="ECO:0007669"/>
    <property type="project" value="UniProtKB-SubCell"/>
</dbReference>
<evidence type="ECO:0000256" key="2">
    <source>
        <dbReference type="ARBA" id="ARBA00004496"/>
    </source>
</evidence>
<feature type="domain" description="PPIase cyclophilin-type" evidence="9">
    <location>
        <begin position="71"/>
        <end position="235"/>
    </location>
</feature>
<reference evidence="11 12" key="1">
    <citation type="submission" date="2016-10" db="EMBL/GenBank/DDBJ databases">
        <authorList>
            <person name="Varghese N."/>
            <person name="Submissions S."/>
        </authorList>
    </citation>
    <scope>NUCLEOTIDE SEQUENCE [LARGE SCALE GENOMIC DNA]</scope>
    <source>
        <strain evidence="11 12">DSM 16525</strain>
    </source>
</reference>
<evidence type="ECO:0000256" key="7">
    <source>
        <dbReference type="RuleBase" id="RU363019"/>
    </source>
</evidence>
<dbReference type="InterPro" id="IPR029000">
    <property type="entry name" value="Cyclophilin-like_dom_sf"/>
</dbReference>
<dbReference type="Proteomes" id="UP000183760">
    <property type="component" value="Unassembled WGS sequence"/>
</dbReference>
<dbReference type="InterPro" id="IPR020892">
    <property type="entry name" value="Cyclophilin-type_PPIase_CS"/>
</dbReference>
<dbReference type="Pfam" id="PF00160">
    <property type="entry name" value="Pro_isomerase"/>
    <property type="match status" value="1"/>
</dbReference>
<accession>A0A511SUS4</accession>
<evidence type="ECO:0000256" key="8">
    <source>
        <dbReference type="SAM" id="MobiDB-lite"/>
    </source>
</evidence>
<keyword evidence="4" id="KW-0963">Cytoplasm</keyword>
<sequence length="245" mass="25900">MTFRILTALVLSLSLAACKDSSDKKEPSAATPTPPAATKPADKPVAATPPPAVPEATGEWTKKVQAGQDLLATMETNQGTIELRLFSKDAPLTVANFVGLATGEKTWKDPNTGEQVTGRPLYNGVIFHRVIPNFMIQGGDPTGTGRGDPGYRFADEFQSGRTFNKTGLLAMANAGPGTNGSQFFITTAVTDFLNNRHTIFGEVTKGYDVVEKISKVKTAPGDRPVEPVVIQKITLADAPATAGAK</sequence>
<evidence type="ECO:0000256" key="3">
    <source>
        <dbReference type="ARBA" id="ARBA00007365"/>
    </source>
</evidence>
<dbReference type="Gene3D" id="2.40.100.10">
    <property type="entry name" value="Cyclophilin-like"/>
    <property type="match status" value="1"/>
</dbReference>
<dbReference type="STRING" id="1334629.MFUL124B02_06860"/>
<feature type="signal peptide" evidence="7">
    <location>
        <begin position="1"/>
        <end position="19"/>
    </location>
</feature>
<dbReference type="PROSITE" id="PS50072">
    <property type="entry name" value="CSA_PPIASE_2"/>
    <property type="match status" value="1"/>
</dbReference>
<dbReference type="SUPFAM" id="SSF50891">
    <property type="entry name" value="Cyclophilin-like"/>
    <property type="match status" value="1"/>
</dbReference>
<evidence type="ECO:0000256" key="5">
    <source>
        <dbReference type="ARBA" id="ARBA00023110"/>
    </source>
</evidence>